<dbReference type="PANTHER" id="PTHR34501:SF9">
    <property type="entry name" value="MAJOR OUTER MEMBRANE PROTEIN P.IA"/>
    <property type="match status" value="1"/>
</dbReference>
<keyword evidence="14" id="KW-1185">Reference proteome</keyword>
<keyword evidence="3" id="KW-0813">Transport</keyword>
<accession>A0ABT9G2Z2</accession>
<evidence type="ECO:0000256" key="7">
    <source>
        <dbReference type="ARBA" id="ARBA00023065"/>
    </source>
</evidence>
<keyword evidence="5" id="KW-0812">Transmembrane</keyword>
<reference evidence="13 14" key="1">
    <citation type="submission" date="2023-08" db="EMBL/GenBank/DDBJ databases">
        <authorList>
            <person name="Roldan D.M."/>
            <person name="Menes R.J."/>
        </authorList>
    </citation>
    <scope>NUCLEOTIDE SEQUENCE [LARGE SCALE GENOMIC DNA]</scope>
    <source>
        <strain evidence="13 14">CCM 2812</strain>
    </source>
</reference>
<evidence type="ECO:0000256" key="2">
    <source>
        <dbReference type="ARBA" id="ARBA00011233"/>
    </source>
</evidence>
<evidence type="ECO:0000256" key="1">
    <source>
        <dbReference type="ARBA" id="ARBA00004571"/>
    </source>
</evidence>
<evidence type="ECO:0000313" key="13">
    <source>
        <dbReference type="EMBL" id="MDP4300822.1"/>
    </source>
</evidence>
<keyword evidence="8" id="KW-0626">Porin</keyword>
<feature type="chain" id="PRO_5046588649" evidence="11">
    <location>
        <begin position="21"/>
        <end position="336"/>
    </location>
</feature>
<name>A0ABT9G2Z2_LEPDI</name>
<dbReference type="Pfam" id="PF13609">
    <property type="entry name" value="Porin_4"/>
    <property type="match status" value="1"/>
</dbReference>
<dbReference type="PANTHER" id="PTHR34501">
    <property type="entry name" value="PROTEIN YDDL-RELATED"/>
    <property type="match status" value="1"/>
</dbReference>
<proteinExistence type="predicted"/>
<keyword evidence="10" id="KW-0998">Cell outer membrane</keyword>
<evidence type="ECO:0000256" key="5">
    <source>
        <dbReference type="ARBA" id="ARBA00022692"/>
    </source>
</evidence>
<evidence type="ECO:0000256" key="6">
    <source>
        <dbReference type="ARBA" id="ARBA00022729"/>
    </source>
</evidence>
<evidence type="ECO:0000313" key="14">
    <source>
        <dbReference type="Proteomes" id="UP001235760"/>
    </source>
</evidence>
<evidence type="ECO:0000259" key="12">
    <source>
        <dbReference type="Pfam" id="PF13609"/>
    </source>
</evidence>
<dbReference type="InterPro" id="IPR033900">
    <property type="entry name" value="Gram_neg_porin_domain"/>
</dbReference>
<dbReference type="SUPFAM" id="SSF56935">
    <property type="entry name" value="Porins"/>
    <property type="match status" value="1"/>
</dbReference>
<organism evidence="13 14">
    <name type="scientific">Leptothrix discophora</name>
    <dbReference type="NCBI Taxonomy" id="89"/>
    <lineage>
        <taxon>Bacteria</taxon>
        <taxon>Pseudomonadati</taxon>
        <taxon>Pseudomonadota</taxon>
        <taxon>Betaproteobacteria</taxon>
        <taxon>Burkholderiales</taxon>
        <taxon>Sphaerotilaceae</taxon>
        <taxon>Leptothrix</taxon>
    </lineage>
</organism>
<comment type="caution">
    <text evidence="13">The sequence shown here is derived from an EMBL/GenBank/DDBJ whole genome shotgun (WGS) entry which is preliminary data.</text>
</comment>
<sequence>MKKSLIALAVLGTFAGGVAAQSSMTISGLLDVSLIHTSTTPAPAQAWKVAAGNNNRLIFSGVEDLGGGNTATFGLQHRFEPNSGMLEKAGARPFWQGESRVGLRSNDWGWLRIGRGLTPVQEPNGKFEPFGVATVAHTQDYLTAYYKAVDDTTKALNAAGVSDAFVGGEGRWDGAVFYETPNWSGLAVRGAIQKSDRDEPSQPVSASLTYDQGPTSAMVGVERNNRGTRNIQIAGLHNFGPVKVMGSWAVNDPVGALKITGMGAGLHVPVGDFLIRAGLAQAKSNGAGTVSAKKMGLGGLYNLSPRTSVYSDIARSNGLLSRTNTTAMDLGIASKF</sequence>
<keyword evidence="6 11" id="KW-0732">Signal</keyword>
<evidence type="ECO:0000256" key="9">
    <source>
        <dbReference type="ARBA" id="ARBA00023136"/>
    </source>
</evidence>
<dbReference type="RefSeq" id="WP_305749384.1">
    <property type="nucleotide sequence ID" value="NZ_JAUZEE010000004.1"/>
</dbReference>
<keyword evidence="7" id="KW-0406">Ion transport</keyword>
<feature type="signal peptide" evidence="11">
    <location>
        <begin position="1"/>
        <end position="20"/>
    </location>
</feature>
<dbReference type="InterPro" id="IPR050298">
    <property type="entry name" value="Gram-neg_bact_OMP"/>
</dbReference>
<keyword evidence="9" id="KW-0472">Membrane</keyword>
<evidence type="ECO:0000256" key="3">
    <source>
        <dbReference type="ARBA" id="ARBA00022448"/>
    </source>
</evidence>
<gene>
    <name evidence="13" type="ORF">Q8X39_09250</name>
</gene>
<feature type="domain" description="Porin" evidence="12">
    <location>
        <begin position="7"/>
        <end position="317"/>
    </location>
</feature>
<protein>
    <submittedName>
        <fullName evidence="13">Porin</fullName>
    </submittedName>
</protein>
<evidence type="ECO:0000256" key="11">
    <source>
        <dbReference type="SAM" id="SignalP"/>
    </source>
</evidence>
<evidence type="ECO:0000256" key="8">
    <source>
        <dbReference type="ARBA" id="ARBA00023114"/>
    </source>
</evidence>
<comment type="subcellular location">
    <subcellularLocation>
        <location evidence="1">Cell outer membrane</location>
        <topology evidence="1">Multi-pass membrane protein</topology>
    </subcellularLocation>
</comment>
<dbReference type="EMBL" id="JAUZEE010000004">
    <property type="protein sequence ID" value="MDP4300822.1"/>
    <property type="molecule type" value="Genomic_DNA"/>
</dbReference>
<comment type="subunit">
    <text evidence="2">Homotrimer.</text>
</comment>
<dbReference type="CDD" id="cd00342">
    <property type="entry name" value="gram_neg_porins"/>
    <property type="match status" value="1"/>
</dbReference>
<keyword evidence="4" id="KW-1134">Transmembrane beta strand</keyword>
<evidence type="ECO:0000256" key="4">
    <source>
        <dbReference type="ARBA" id="ARBA00022452"/>
    </source>
</evidence>
<evidence type="ECO:0000256" key="10">
    <source>
        <dbReference type="ARBA" id="ARBA00023237"/>
    </source>
</evidence>
<dbReference type="Proteomes" id="UP001235760">
    <property type="component" value="Unassembled WGS sequence"/>
</dbReference>
<dbReference type="Gene3D" id="2.40.160.10">
    <property type="entry name" value="Porin"/>
    <property type="match status" value="1"/>
</dbReference>
<dbReference type="InterPro" id="IPR023614">
    <property type="entry name" value="Porin_dom_sf"/>
</dbReference>